<evidence type="ECO:0000313" key="2">
    <source>
        <dbReference type="Proteomes" id="UP000654075"/>
    </source>
</evidence>
<evidence type="ECO:0000313" key="1">
    <source>
        <dbReference type="EMBL" id="CAE8625807.1"/>
    </source>
</evidence>
<accession>A0A813GSW2</accession>
<sequence length="176" mass="19015">TLASTAATIQSSFDQAVSAGDTGGIEGLVATAKEFDKSRQSILGASCPELIAPGLQKKKAGVTLNALVSNSQSNVFKQSKVLHTLCEAAQANVLKVLPRERLDEPGEGFRWKFKLGSGNFKDFSEEKCAEVERLYQDWIGKGRPADDKGRRYEIAIQVRTDSSVGTKAGPVPRDRC</sequence>
<feature type="non-terminal residue" evidence="1">
    <location>
        <position position="176"/>
    </location>
</feature>
<dbReference type="AlphaFoldDB" id="A0A813GSW2"/>
<name>A0A813GSW2_POLGL</name>
<protein>
    <submittedName>
        <fullName evidence="1">Uncharacterized protein</fullName>
    </submittedName>
</protein>
<keyword evidence="2" id="KW-1185">Reference proteome</keyword>
<comment type="caution">
    <text evidence="1">The sequence shown here is derived from an EMBL/GenBank/DDBJ whole genome shotgun (WGS) entry which is preliminary data.</text>
</comment>
<dbReference type="OrthoDB" id="10631702at2759"/>
<feature type="non-terminal residue" evidence="1">
    <location>
        <position position="1"/>
    </location>
</feature>
<organism evidence="1 2">
    <name type="scientific">Polarella glacialis</name>
    <name type="common">Dinoflagellate</name>
    <dbReference type="NCBI Taxonomy" id="89957"/>
    <lineage>
        <taxon>Eukaryota</taxon>
        <taxon>Sar</taxon>
        <taxon>Alveolata</taxon>
        <taxon>Dinophyceae</taxon>
        <taxon>Suessiales</taxon>
        <taxon>Suessiaceae</taxon>
        <taxon>Polarella</taxon>
    </lineage>
</organism>
<proteinExistence type="predicted"/>
<dbReference type="EMBL" id="CAJNNV010028799">
    <property type="protein sequence ID" value="CAE8625807.1"/>
    <property type="molecule type" value="Genomic_DNA"/>
</dbReference>
<dbReference type="Proteomes" id="UP000654075">
    <property type="component" value="Unassembled WGS sequence"/>
</dbReference>
<gene>
    <name evidence="1" type="ORF">PGLA1383_LOCUS42788</name>
</gene>
<reference evidence="1" key="1">
    <citation type="submission" date="2021-02" db="EMBL/GenBank/DDBJ databases">
        <authorList>
            <person name="Dougan E. K."/>
            <person name="Rhodes N."/>
            <person name="Thang M."/>
            <person name="Chan C."/>
        </authorList>
    </citation>
    <scope>NUCLEOTIDE SEQUENCE</scope>
</reference>